<comment type="similarity">
    <text evidence="1 2">Belongs to the outer membrane factor (OMF) (TC 1.B.17) family.</text>
</comment>
<gene>
    <name evidence="3" type="ORF">C3K47_01450</name>
</gene>
<protein>
    <submittedName>
        <fullName evidence="3">Transporter</fullName>
    </submittedName>
</protein>
<dbReference type="RefSeq" id="WP_103787292.1">
    <property type="nucleotide sequence ID" value="NZ_PQVF01000001.1"/>
</dbReference>
<dbReference type="InterPro" id="IPR003423">
    <property type="entry name" value="OMP_efflux"/>
</dbReference>
<name>A0A2S5AA84_9SPHI</name>
<dbReference type="Gene3D" id="2.20.200.10">
    <property type="entry name" value="Outer membrane efflux proteins (OEP)"/>
    <property type="match status" value="1"/>
</dbReference>
<comment type="subcellular location">
    <subcellularLocation>
        <location evidence="2">Cell membrane</location>
        <topology evidence="2">Lipid-anchor</topology>
    </subcellularLocation>
</comment>
<dbReference type="Proteomes" id="UP000236893">
    <property type="component" value="Unassembled WGS sequence"/>
</dbReference>
<evidence type="ECO:0000256" key="1">
    <source>
        <dbReference type="ARBA" id="ARBA00007613"/>
    </source>
</evidence>
<proteinExistence type="inferred from homology"/>
<evidence type="ECO:0000313" key="3">
    <source>
        <dbReference type="EMBL" id="POY39189.1"/>
    </source>
</evidence>
<keyword evidence="2" id="KW-0812">Transmembrane</keyword>
<dbReference type="Pfam" id="PF02321">
    <property type="entry name" value="OEP"/>
    <property type="match status" value="2"/>
</dbReference>
<dbReference type="AlphaFoldDB" id="A0A2S5AA84"/>
<dbReference type="PANTHER" id="PTHR30203:SF33">
    <property type="entry name" value="BLR4455 PROTEIN"/>
    <property type="match status" value="1"/>
</dbReference>
<keyword evidence="2" id="KW-0472">Membrane</keyword>
<dbReference type="EMBL" id="PQVF01000001">
    <property type="protein sequence ID" value="POY39189.1"/>
    <property type="molecule type" value="Genomic_DNA"/>
</dbReference>
<keyword evidence="2" id="KW-1134">Transmembrane beta strand</keyword>
<evidence type="ECO:0000313" key="4">
    <source>
        <dbReference type="Proteomes" id="UP000236893"/>
    </source>
</evidence>
<dbReference type="PANTHER" id="PTHR30203">
    <property type="entry name" value="OUTER MEMBRANE CATION EFFLUX PROTEIN"/>
    <property type="match status" value="1"/>
</dbReference>
<dbReference type="Gene3D" id="1.20.1600.10">
    <property type="entry name" value="Outer membrane efflux proteins (OEP)"/>
    <property type="match status" value="1"/>
</dbReference>
<comment type="caution">
    <text evidence="3">The sequence shown here is derived from an EMBL/GenBank/DDBJ whole genome shotgun (WGS) entry which is preliminary data.</text>
</comment>
<evidence type="ECO:0000256" key="2">
    <source>
        <dbReference type="RuleBase" id="RU362097"/>
    </source>
</evidence>
<dbReference type="OrthoDB" id="9770517at2"/>
<reference evidence="3 4" key="1">
    <citation type="submission" date="2018-01" db="EMBL/GenBank/DDBJ databases">
        <authorList>
            <person name="Gaut B.S."/>
            <person name="Morton B.R."/>
            <person name="Clegg M.T."/>
            <person name="Duvall M.R."/>
        </authorList>
    </citation>
    <scope>NUCLEOTIDE SEQUENCE [LARGE SCALE GENOMIC DNA]</scope>
    <source>
        <strain evidence="3 4">HR-AV</strain>
    </source>
</reference>
<dbReference type="GO" id="GO:0015562">
    <property type="term" value="F:efflux transmembrane transporter activity"/>
    <property type="evidence" value="ECO:0007669"/>
    <property type="project" value="InterPro"/>
</dbReference>
<keyword evidence="2" id="KW-0449">Lipoprotein</keyword>
<dbReference type="GO" id="GO:0005886">
    <property type="term" value="C:plasma membrane"/>
    <property type="evidence" value="ECO:0007669"/>
    <property type="project" value="UniProtKB-SubCell"/>
</dbReference>
<sequence length="472" mass="52778">MKVQQTNKQDINMNRHIAFTGILFLLTGCLVGPKYSRPQMDVPTAYAQQSDSLRRDSIANIKWFELYQDSTLQNLIRIALEQNKDLKTAIARVEESRAILGYNKANLYPFLNYNVGAGYNKLHENAQLSGVGIDGNSFNLLGTVNWELDLWGKIRHANRAAYAQLLADEENRKAITVSVVAQIAELYFQLRGLDERLIISKNTVTTREESYNLISARFSKGYVAEIDKFQAEQQVAFAMANIPQLERDIVQTENAIRVLVGQVPGSVPRGLLNINQAISLEIPAGLPSELIERRPDVRAAENTLISQTEQIGVAQALRFPSLALTGFGGVASNDLGNLLQNGSLAFGVAGQLFGPIFNFGQNKRRVDVERKRTEQLLYQYEKTVLVAFSDVENSLKAVKTYQDELFARSKEVQANRNIVKLSRARYDNGFTTFLEVLESESQLYESELNTSITKQNQLAATVQLYKALGGGW</sequence>
<accession>A0A2S5AA84</accession>
<organism evidence="3 4">
    <name type="scientific">Solitalea longa</name>
    <dbReference type="NCBI Taxonomy" id="2079460"/>
    <lineage>
        <taxon>Bacteria</taxon>
        <taxon>Pseudomonadati</taxon>
        <taxon>Bacteroidota</taxon>
        <taxon>Sphingobacteriia</taxon>
        <taxon>Sphingobacteriales</taxon>
        <taxon>Sphingobacteriaceae</taxon>
        <taxon>Solitalea</taxon>
    </lineage>
</organism>
<keyword evidence="2" id="KW-0564">Palmitate</keyword>
<keyword evidence="4" id="KW-1185">Reference proteome</keyword>
<dbReference type="NCBIfam" id="TIGR01845">
    <property type="entry name" value="outer_NodT"/>
    <property type="match status" value="1"/>
</dbReference>
<dbReference type="PROSITE" id="PS51257">
    <property type="entry name" value="PROKAR_LIPOPROTEIN"/>
    <property type="match status" value="1"/>
</dbReference>
<dbReference type="InterPro" id="IPR010131">
    <property type="entry name" value="MdtP/NodT-like"/>
</dbReference>
<dbReference type="SUPFAM" id="SSF56954">
    <property type="entry name" value="Outer membrane efflux proteins (OEP)"/>
    <property type="match status" value="1"/>
</dbReference>